<evidence type="ECO:0000256" key="3">
    <source>
        <dbReference type="ARBA" id="ARBA00012154"/>
    </source>
</evidence>
<dbReference type="PROSITE" id="PS50943">
    <property type="entry name" value="HTH_CROC1"/>
    <property type="match status" value="1"/>
</dbReference>
<dbReference type="GO" id="GO:0004765">
    <property type="term" value="F:shikimate kinase activity"/>
    <property type="evidence" value="ECO:0007669"/>
    <property type="project" value="UniProtKB-UniRule"/>
</dbReference>
<keyword evidence="14" id="KW-1185">Reference proteome</keyword>
<evidence type="ECO:0000256" key="5">
    <source>
        <dbReference type="ARBA" id="ARBA00022679"/>
    </source>
</evidence>
<feature type="binding site" evidence="11">
    <location>
        <position position="217"/>
    </location>
    <ligand>
        <name>substrate</name>
    </ligand>
</feature>
<feature type="binding site" evidence="11">
    <location>
        <position position="194"/>
    </location>
    <ligand>
        <name>substrate</name>
    </ligand>
</feature>
<feature type="binding site" evidence="11">
    <location>
        <begin position="148"/>
        <end position="153"/>
    </location>
    <ligand>
        <name>ATP</name>
        <dbReference type="ChEBI" id="CHEBI:30616"/>
    </ligand>
</feature>
<keyword evidence="11" id="KW-0963">Cytoplasm</keyword>
<dbReference type="InterPro" id="IPR001387">
    <property type="entry name" value="Cro/C1-type_HTH"/>
</dbReference>
<dbReference type="EMBL" id="BMGG01000001">
    <property type="protein sequence ID" value="GGC49278.1"/>
    <property type="molecule type" value="Genomic_DNA"/>
</dbReference>
<dbReference type="GO" id="GO:0003677">
    <property type="term" value="F:DNA binding"/>
    <property type="evidence" value="ECO:0007669"/>
    <property type="project" value="InterPro"/>
</dbReference>
<evidence type="ECO:0000256" key="4">
    <source>
        <dbReference type="ARBA" id="ARBA00022605"/>
    </source>
</evidence>
<proteinExistence type="inferred from homology"/>
<evidence type="ECO:0000256" key="11">
    <source>
        <dbReference type="HAMAP-Rule" id="MF_00109"/>
    </source>
</evidence>
<keyword evidence="5 11" id="KW-0808">Transferase</keyword>
<comment type="caution">
    <text evidence="11">Lacks conserved residue(s) required for the propagation of feature annotation.</text>
</comment>
<comment type="catalytic activity">
    <reaction evidence="10 11">
        <text>shikimate + ATP = 3-phosphoshikimate + ADP + H(+)</text>
        <dbReference type="Rhea" id="RHEA:13121"/>
        <dbReference type="ChEBI" id="CHEBI:15378"/>
        <dbReference type="ChEBI" id="CHEBI:30616"/>
        <dbReference type="ChEBI" id="CHEBI:36208"/>
        <dbReference type="ChEBI" id="CHEBI:145989"/>
        <dbReference type="ChEBI" id="CHEBI:456216"/>
        <dbReference type="EC" id="2.7.1.71"/>
    </reaction>
</comment>
<dbReference type="Pfam" id="PF01381">
    <property type="entry name" value="HTH_3"/>
    <property type="match status" value="1"/>
</dbReference>
<dbReference type="AlphaFoldDB" id="A0A916X756"/>
<feature type="binding site" evidence="11">
    <location>
        <position position="152"/>
    </location>
    <ligand>
        <name>Mg(2+)</name>
        <dbReference type="ChEBI" id="CHEBI:18420"/>
    </ligand>
</feature>
<evidence type="ECO:0000313" key="13">
    <source>
        <dbReference type="EMBL" id="GGC49278.1"/>
    </source>
</evidence>
<gene>
    <name evidence="11 13" type="primary">aroK</name>
    <name evidence="13" type="ORF">GCM10010994_05540</name>
</gene>
<dbReference type="CDD" id="cd00093">
    <property type="entry name" value="HTH_XRE"/>
    <property type="match status" value="1"/>
</dbReference>
<comment type="caution">
    <text evidence="13">The sequence shown here is derived from an EMBL/GenBank/DDBJ whole genome shotgun (WGS) entry which is preliminary data.</text>
</comment>
<dbReference type="InterPro" id="IPR027417">
    <property type="entry name" value="P-loop_NTPase"/>
</dbReference>
<evidence type="ECO:0000259" key="12">
    <source>
        <dbReference type="PROSITE" id="PS50943"/>
    </source>
</evidence>
<dbReference type="Proteomes" id="UP000637002">
    <property type="component" value="Unassembled WGS sequence"/>
</dbReference>
<reference evidence="13" key="1">
    <citation type="journal article" date="2014" name="Int. J. Syst. Evol. Microbiol.">
        <title>Complete genome sequence of Corynebacterium casei LMG S-19264T (=DSM 44701T), isolated from a smear-ripened cheese.</title>
        <authorList>
            <consortium name="US DOE Joint Genome Institute (JGI-PGF)"/>
            <person name="Walter F."/>
            <person name="Albersmeier A."/>
            <person name="Kalinowski J."/>
            <person name="Ruckert C."/>
        </authorList>
    </citation>
    <scope>NUCLEOTIDE SEQUENCE</scope>
    <source>
        <strain evidence="13">CGMCC 1.12919</strain>
    </source>
</reference>
<dbReference type="SUPFAM" id="SSF52540">
    <property type="entry name" value="P-loop containing nucleoside triphosphate hydrolases"/>
    <property type="match status" value="1"/>
</dbReference>
<evidence type="ECO:0000256" key="10">
    <source>
        <dbReference type="ARBA" id="ARBA00048567"/>
    </source>
</evidence>
<evidence type="ECO:0000313" key="14">
    <source>
        <dbReference type="Proteomes" id="UP000637002"/>
    </source>
</evidence>
<keyword evidence="7 11" id="KW-0418">Kinase</keyword>
<dbReference type="PANTHER" id="PTHR21087:SF16">
    <property type="entry name" value="SHIKIMATE KINASE 1, CHLOROPLASTIC"/>
    <property type="match status" value="1"/>
</dbReference>
<dbReference type="PRINTS" id="PR01100">
    <property type="entry name" value="SHIKIMTKNASE"/>
</dbReference>
<evidence type="ECO:0000256" key="7">
    <source>
        <dbReference type="ARBA" id="ARBA00022777"/>
    </source>
</evidence>
<comment type="subcellular location">
    <subcellularLocation>
        <location evidence="11">Cytoplasm</location>
    </subcellularLocation>
</comment>
<dbReference type="SMART" id="SM00530">
    <property type="entry name" value="HTH_XRE"/>
    <property type="match status" value="1"/>
</dbReference>
<evidence type="ECO:0000256" key="8">
    <source>
        <dbReference type="ARBA" id="ARBA00022840"/>
    </source>
</evidence>
<feature type="binding site" evidence="11">
    <location>
        <position position="275"/>
    </location>
    <ligand>
        <name>substrate</name>
    </ligand>
</feature>
<dbReference type="PANTHER" id="PTHR21087">
    <property type="entry name" value="SHIKIMATE KINASE"/>
    <property type="match status" value="1"/>
</dbReference>
<evidence type="ECO:0000256" key="6">
    <source>
        <dbReference type="ARBA" id="ARBA00022741"/>
    </source>
</evidence>
<name>A0A916X756_9HYPH</name>
<accession>A0A916X756</accession>
<dbReference type="GO" id="GO:0009423">
    <property type="term" value="P:chorismate biosynthetic process"/>
    <property type="evidence" value="ECO:0007669"/>
    <property type="project" value="UniProtKB-UniRule"/>
</dbReference>
<dbReference type="SUPFAM" id="SSF47413">
    <property type="entry name" value="lambda repressor-like DNA-binding domains"/>
    <property type="match status" value="1"/>
</dbReference>
<dbReference type="Gene3D" id="3.40.50.300">
    <property type="entry name" value="P-loop containing nucleotide triphosphate hydrolases"/>
    <property type="match status" value="1"/>
</dbReference>
<dbReference type="CDD" id="cd00464">
    <property type="entry name" value="SK"/>
    <property type="match status" value="1"/>
</dbReference>
<dbReference type="GO" id="GO:0008652">
    <property type="term" value="P:amino acid biosynthetic process"/>
    <property type="evidence" value="ECO:0007669"/>
    <property type="project" value="UniProtKB-KW"/>
</dbReference>
<dbReference type="GO" id="GO:0005524">
    <property type="term" value="F:ATP binding"/>
    <property type="evidence" value="ECO:0007669"/>
    <property type="project" value="UniProtKB-UniRule"/>
</dbReference>
<sequence length="321" mass="35503">MLDKTRDFADGVPRAGCGDRIGMAETEESEERFLAELGQRVRNMRAVHGMSRKTLSKVSGLSERYIAQLESGHGNVSIILLRRVAMAIGTKLQDLLPSADVSPDWPLIRDRLREASSEQLDRIKSILSDDGQGAAPAPLRVALIGLRGAGKSTLGRMAAERLGWPFVELNREIERENGLSVPEIFALYGQEGYRRMEQDALRKLTLRTGPMVLATGGGIVAEPLTFDLVLSSFFTIWLKARPDEHMGRVRQQGDLRPMGNDRFAMDELRAILASREPLYARARAVLDTSGAKLEASAEELTDLINAQVERSVAPRRTAARR</sequence>
<comment type="cofactor">
    <cofactor evidence="11">
        <name>Mg(2+)</name>
        <dbReference type="ChEBI" id="CHEBI:18420"/>
    </cofactor>
    <text evidence="11">Binds 1 Mg(2+) ion per subunit.</text>
</comment>
<dbReference type="HAMAP" id="MF_00109">
    <property type="entry name" value="Shikimate_kinase"/>
    <property type="match status" value="1"/>
</dbReference>
<evidence type="ECO:0000256" key="1">
    <source>
        <dbReference type="ARBA" id="ARBA00004842"/>
    </source>
</evidence>
<dbReference type="InterPro" id="IPR010982">
    <property type="entry name" value="Lambda_DNA-bd_dom_sf"/>
</dbReference>
<keyword evidence="8 11" id="KW-0067">ATP-binding</keyword>
<dbReference type="PROSITE" id="PS01128">
    <property type="entry name" value="SHIKIMATE_KINASE"/>
    <property type="match status" value="1"/>
</dbReference>
<dbReference type="Gene3D" id="1.10.260.40">
    <property type="entry name" value="lambda repressor-like DNA-binding domains"/>
    <property type="match status" value="1"/>
</dbReference>
<keyword evidence="4 11" id="KW-0028">Amino-acid biosynthesis</keyword>
<dbReference type="GO" id="GO:0000287">
    <property type="term" value="F:magnesium ion binding"/>
    <property type="evidence" value="ECO:0007669"/>
    <property type="project" value="UniProtKB-UniRule"/>
</dbReference>
<organism evidence="13 14">
    <name type="scientific">Chelatococcus reniformis</name>
    <dbReference type="NCBI Taxonomy" id="1494448"/>
    <lineage>
        <taxon>Bacteria</taxon>
        <taxon>Pseudomonadati</taxon>
        <taxon>Pseudomonadota</taxon>
        <taxon>Alphaproteobacteria</taxon>
        <taxon>Hyphomicrobiales</taxon>
        <taxon>Chelatococcaceae</taxon>
        <taxon>Chelatococcus</taxon>
    </lineage>
</organism>
<protein>
    <recommendedName>
        <fullName evidence="3 11">Shikimate kinase</fullName>
        <shortName evidence="11">SK</shortName>
        <ecNumber evidence="3 11">2.7.1.71</ecNumber>
    </recommendedName>
</protein>
<evidence type="ECO:0000256" key="2">
    <source>
        <dbReference type="ARBA" id="ARBA00006997"/>
    </source>
</evidence>
<dbReference type="InterPro" id="IPR000623">
    <property type="entry name" value="Shikimate_kinase/TSH1"/>
</dbReference>
<keyword evidence="11" id="KW-0479">Metal-binding</keyword>
<dbReference type="InterPro" id="IPR031322">
    <property type="entry name" value="Shikimate/glucono_kinase"/>
</dbReference>
<dbReference type="InterPro" id="IPR023000">
    <property type="entry name" value="Shikimate_kinase_CS"/>
</dbReference>
<comment type="pathway">
    <text evidence="1 11">Metabolic intermediate biosynthesis; chorismate biosynthesis; chorismate from D-erythrose 4-phosphate and phosphoenolpyruvate: step 5/7.</text>
</comment>
<dbReference type="GO" id="GO:0009073">
    <property type="term" value="P:aromatic amino acid family biosynthetic process"/>
    <property type="evidence" value="ECO:0007669"/>
    <property type="project" value="UniProtKB-KW"/>
</dbReference>
<feature type="binding site" evidence="11">
    <location>
        <position position="256"/>
    </location>
    <ligand>
        <name>ATP</name>
        <dbReference type="ChEBI" id="CHEBI:30616"/>
    </ligand>
</feature>
<dbReference type="GO" id="GO:0005829">
    <property type="term" value="C:cytosol"/>
    <property type="evidence" value="ECO:0007669"/>
    <property type="project" value="TreeGrafter"/>
</dbReference>
<comment type="similarity">
    <text evidence="2 11">Belongs to the shikimate kinase family.</text>
</comment>
<comment type="subunit">
    <text evidence="11">Monomer.</text>
</comment>
<keyword evidence="9 11" id="KW-0057">Aromatic amino acid biosynthesis</keyword>
<reference evidence="13" key="2">
    <citation type="submission" date="2020-09" db="EMBL/GenBank/DDBJ databases">
        <authorList>
            <person name="Sun Q."/>
            <person name="Zhou Y."/>
        </authorList>
    </citation>
    <scope>NUCLEOTIDE SEQUENCE</scope>
    <source>
        <strain evidence="13">CGMCC 1.12919</strain>
    </source>
</reference>
<comment type="function">
    <text evidence="11">Catalyzes the specific phosphorylation of the 3-hydroxyl group of shikimic acid using ATP as a cosubstrate.</text>
</comment>
<dbReference type="Pfam" id="PF01202">
    <property type="entry name" value="SKI"/>
    <property type="match status" value="1"/>
</dbReference>
<dbReference type="NCBIfam" id="NF006015">
    <property type="entry name" value="PRK08154.1"/>
    <property type="match status" value="1"/>
</dbReference>
<dbReference type="EC" id="2.7.1.71" evidence="3 11"/>
<evidence type="ECO:0000256" key="9">
    <source>
        <dbReference type="ARBA" id="ARBA00023141"/>
    </source>
</evidence>
<feature type="domain" description="HTH cro/C1-type" evidence="12">
    <location>
        <begin position="41"/>
        <end position="95"/>
    </location>
</feature>
<keyword evidence="11" id="KW-0460">Magnesium</keyword>
<keyword evidence="6 11" id="KW-0547">Nucleotide-binding</keyword>